<dbReference type="SUPFAM" id="SSF56349">
    <property type="entry name" value="DNA breaking-rejoining enzymes"/>
    <property type="match status" value="1"/>
</dbReference>
<feature type="domain" description="Tyr recombinase" evidence="5">
    <location>
        <begin position="130"/>
        <end position="325"/>
    </location>
</feature>
<dbReference type="CDD" id="cd00796">
    <property type="entry name" value="INT_Rci_Hp1_C"/>
    <property type="match status" value="1"/>
</dbReference>
<comment type="similarity">
    <text evidence="1">Belongs to the 'phage' integrase family.</text>
</comment>
<evidence type="ECO:0000256" key="1">
    <source>
        <dbReference type="ARBA" id="ARBA00008857"/>
    </source>
</evidence>
<sequence length="347" mass="39409">MSLKTFERLANEYCERIESGELNKLSRRVTLNRFFDRICIEQAKKNKKSWKSDLGRYNLYIRESIGNHWLEDIKSFNVECLLNDLPEHLSDRSHDLIRALLSGIFSLAVKYELLDKNPVSVVPARNNCNVNTRTLTEAELVAFIRSCLEEADPTKDNFSFHALCLLLMIFTGMRIGNCCTIRKEMVSPDFSAIYLRDTKQGKPQTIFLSKQAQWIVRTATSLSWNEYIFPSALKDNAPISYPRSVFVRICKRAGIAVNGSNHPIQAGFPTEPFNIHAGRKSFCSHVLKQTGDIRLASTLLGHSSLSVTEKHYAFFQDDRLQNVVDDVADDMTANILNFPALEADSSC</sequence>
<keyword evidence="7" id="KW-1185">Reference proteome</keyword>
<proteinExistence type="inferred from homology"/>
<evidence type="ECO:0000256" key="3">
    <source>
        <dbReference type="ARBA" id="ARBA00023125"/>
    </source>
</evidence>
<dbReference type="InterPro" id="IPR013762">
    <property type="entry name" value="Integrase-like_cat_sf"/>
</dbReference>
<evidence type="ECO:0000313" key="7">
    <source>
        <dbReference type="Proteomes" id="UP001548189"/>
    </source>
</evidence>
<dbReference type="InterPro" id="IPR010998">
    <property type="entry name" value="Integrase_recombinase_N"/>
</dbReference>
<dbReference type="Gene3D" id="1.10.150.130">
    <property type="match status" value="1"/>
</dbReference>
<dbReference type="InterPro" id="IPR050090">
    <property type="entry name" value="Tyrosine_recombinase_XerCD"/>
</dbReference>
<keyword evidence="3" id="KW-0238">DNA-binding</keyword>
<reference evidence="6 7" key="1">
    <citation type="submission" date="2024-06" db="EMBL/GenBank/DDBJ databases">
        <authorList>
            <person name="Li F."/>
        </authorList>
    </citation>
    <scope>NUCLEOTIDE SEQUENCE [LARGE SCALE GENOMIC DNA]</scope>
    <source>
        <strain evidence="6 7">GXAS 311</strain>
    </source>
</reference>
<comment type="caution">
    <text evidence="6">The sequence shown here is derived from an EMBL/GenBank/DDBJ whole genome shotgun (WGS) entry which is preliminary data.</text>
</comment>
<protein>
    <submittedName>
        <fullName evidence="6">Site-specific integrase</fullName>
    </submittedName>
</protein>
<dbReference type="Pfam" id="PF00589">
    <property type="entry name" value="Phage_integrase"/>
    <property type="match status" value="1"/>
</dbReference>
<evidence type="ECO:0000313" key="6">
    <source>
        <dbReference type="EMBL" id="MET1253813.1"/>
    </source>
</evidence>
<dbReference type="InterPro" id="IPR002104">
    <property type="entry name" value="Integrase_catalytic"/>
</dbReference>
<accession>A0ABV2BPE5</accession>
<dbReference type="PANTHER" id="PTHR30349">
    <property type="entry name" value="PHAGE INTEGRASE-RELATED"/>
    <property type="match status" value="1"/>
</dbReference>
<dbReference type="RefSeq" id="WP_353873353.1">
    <property type="nucleotide sequence ID" value="NZ_JBEVCJ010000001.1"/>
</dbReference>
<dbReference type="EMBL" id="JBEVCJ010000001">
    <property type="protein sequence ID" value="MET1253813.1"/>
    <property type="molecule type" value="Genomic_DNA"/>
</dbReference>
<evidence type="ECO:0000256" key="4">
    <source>
        <dbReference type="ARBA" id="ARBA00023172"/>
    </source>
</evidence>
<keyword evidence="4" id="KW-0233">DNA recombination</keyword>
<dbReference type="Gene3D" id="1.10.443.10">
    <property type="entry name" value="Intergrase catalytic core"/>
    <property type="match status" value="1"/>
</dbReference>
<dbReference type="Proteomes" id="UP001548189">
    <property type="component" value="Unassembled WGS sequence"/>
</dbReference>
<dbReference type="PROSITE" id="PS51898">
    <property type="entry name" value="TYR_RECOMBINASE"/>
    <property type="match status" value="1"/>
</dbReference>
<evidence type="ECO:0000259" key="5">
    <source>
        <dbReference type="PROSITE" id="PS51898"/>
    </source>
</evidence>
<dbReference type="InterPro" id="IPR011010">
    <property type="entry name" value="DNA_brk_join_enz"/>
</dbReference>
<organism evidence="6 7">
    <name type="scientific">Aliikangiella maris</name>
    <dbReference type="NCBI Taxonomy" id="3162458"/>
    <lineage>
        <taxon>Bacteria</taxon>
        <taxon>Pseudomonadati</taxon>
        <taxon>Pseudomonadota</taxon>
        <taxon>Gammaproteobacteria</taxon>
        <taxon>Oceanospirillales</taxon>
        <taxon>Pleioneaceae</taxon>
        <taxon>Aliikangiella</taxon>
    </lineage>
</organism>
<name>A0ABV2BPE5_9GAMM</name>
<dbReference type="PANTHER" id="PTHR30349:SF41">
    <property type="entry name" value="INTEGRASE_RECOMBINASE PROTEIN MJ0367-RELATED"/>
    <property type="match status" value="1"/>
</dbReference>
<evidence type="ECO:0000256" key="2">
    <source>
        <dbReference type="ARBA" id="ARBA00022908"/>
    </source>
</evidence>
<gene>
    <name evidence="6" type="ORF">ABVT43_01625</name>
</gene>
<keyword evidence="2" id="KW-0229">DNA integration</keyword>